<dbReference type="InterPro" id="IPR047499">
    <property type="entry name" value="DD_AK7"/>
</dbReference>
<dbReference type="Gene3D" id="1.20.890.10">
    <property type="entry name" value="cAMP-dependent protein kinase regulatory subunit, dimerization-anchoring domain"/>
    <property type="match status" value="1"/>
</dbReference>
<feature type="region of interest" description="Disordered" evidence="2">
    <location>
        <begin position="89"/>
        <end position="108"/>
    </location>
</feature>
<protein>
    <submittedName>
        <fullName evidence="3">Adenylate kinase 7</fullName>
    </submittedName>
</protein>
<keyword evidence="3" id="KW-0418">Kinase</keyword>
<comment type="caution">
    <text evidence="3">The sequence shown here is derived from an EMBL/GenBank/DDBJ whole genome shotgun (WGS) entry which is preliminary data.</text>
</comment>
<dbReference type="CDD" id="cd22967">
    <property type="entry name" value="DD_AK7"/>
    <property type="match status" value="1"/>
</dbReference>
<gene>
    <name evidence="3" type="ORF">HJG60_000502</name>
</gene>
<organism evidence="3 4">
    <name type="scientific">Phyllostomus discolor</name>
    <name type="common">pale spear-nosed bat</name>
    <dbReference type="NCBI Taxonomy" id="89673"/>
    <lineage>
        <taxon>Eukaryota</taxon>
        <taxon>Metazoa</taxon>
        <taxon>Chordata</taxon>
        <taxon>Craniata</taxon>
        <taxon>Vertebrata</taxon>
        <taxon>Euteleostomi</taxon>
        <taxon>Mammalia</taxon>
        <taxon>Eutheria</taxon>
        <taxon>Laurasiatheria</taxon>
        <taxon>Chiroptera</taxon>
        <taxon>Yangochiroptera</taxon>
        <taxon>Phyllostomidae</taxon>
        <taxon>Phyllostominae</taxon>
        <taxon>Phyllostomus</taxon>
    </lineage>
</organism>
<accession>A0A834BD83</accession>
<evidence type="ECO:0000256" key="1">
    <source>
        <dbReference type="SAM" id="Coils"/>
    </source>
</evidence>
<dbReference type="GO" id="GO:0016301">
    <property type="term" value="F:kinase activity"/>
    <property type="evidence" value="ECO:0007669"/>
    <property type="project" value="UniProtKB-KW"/>
</dbReference>
<dbReference type="Gene3D" id="3.40.50.300">
    <property type="entry name" value="P-loop containing nucleotide triphosphate hydrolases"/>
    <property type="match status" value="1"/>
</dbReference>
<evidence type="ECO:0000313" key="4">
    <source>
        <dbReference type="Proteomes" id="UP000664940"/>
    </source>
</evidence>
<evidence type="ECO:0000313" key="3">
    <source>
        <dbReference type="EMBL" id="KAF6128634.1"/>
    </source>
</evidence>
<proteinExistence type="predicted"/>
<dbReference type="AlphaFoldDB" id="A0A834BD83"/>
<name>A0A834BD83_9CHIR</name>
<dbReference type="EMBL" id="JABVXQ010000001">
    <property type="protein sequence ID" value="KAF6128634.1"/>
    <property type="molecule type" value="Genomic_DNA"/>
</dbReference>
<dbReference type="SUPFAM" id="SSF52540">
    <property type="entry name" value="P-loop containing nucleoside triphosphate hydrolases"/>
    <property type="match status" value="1"/>
</dbReference>
<feature type="compositionally biased region" description="Acidic residues" evidence="2">
    <location>
        <begin position="92"/>
        <end position="108"/>
    </location>
</feature>
<dbReference type="InterPro" id="IPR007858">
    <property type="entry name" value="Dpy-30_motif"/>
</dbReference>
<reference evidence="3 4" key="1">
    <citation type="journal article" date="2020" name="Nature">
        <title>Six reference-quality genomes reveal evolution of bat adaptations.</title>
        <authorList>
            <person name="Jebb D."/>
            <person name="Huang Z."/>
            <person name="Pippel M."/>
            <person name="Hughes G.M."/>
            <person name="Lavrichenko K."/>
            <person name="Devanna P."/>
            <person name="Winkler S."/>
            <person name="Jermiin L.S."/>
            <person name="Skirmuntt E.C."/>
            <person name="Katzourakis A."/>
            <person name="Burkitt-Gray L."/>
            <person name="Ray D.A."/>
            <person name="Sullivan K.A.M."/>
            <person name="Roscito J.G."/>
            <person name="Kirilenko B.M."/>
            <person name="Davalos L.M."/>
            <person name="Corthals A.P."/>
            <person name="Power M.L."/>
            <person name="Jones G."/>
            <person name="Ransome R.D."/>
            <person name="Dechmann D.K.N."/>
            <person name="Locatelli A.G."/>
            <person name="Puechmaille S.J."/>
            <person name="Fedrigo O."/>
            <person name="Jarvis E.D."/>
            <person name="Hiller M."/>
            <person name="Vernes S.C."/>
            <person name="Myers E.W."/>
            <person name="Teeling E.C."/>
        </authorList>
    </citation>
    <scope>NUCLEOTIDE SEQUENCE [LARGE SCALE GENOMIC DNA]</scope>
    <source>
        <strain evidence="3">Bat1K_MPI-CBG_1</strain>
    </source>
</reference>
<dbReference type="Pfam" id="PF05186">
    <property type="entry name" value="Dpy-30"/>
    <property type="match status" value="1"/>
</dbReference>
<feature type="coiled-coil region" evidence="1">
    <location>
        <begin position="221"/>
        <end position="280"/>
    </location>
</feature>
<keyword evidence="1" id="KW-0175">Coiled coil</keyword>
<evidence type="ECO:0000256" key="2">
    <source>
        <dbReference type="SAM" id="MobiDB-lite"/>
    </source>
</evidence>
<sequence>MEAICVKEHFNMRWVAHTGFVENINNILREYKQSRKLLPIKVCILGPPAVGKSSVSEVLARYYRLHHVKLKDVISEAIAKLEAAVAPKYGGEAEEEGEEEEEENVEDAQELLDGVKESMEQNAEFVCALDAPDDFLKLRVMNLPESFVAGTHYSQDRFLRALTNYRDINTEDETVLNYFDEVEIHPIHIDVGKLEDAENRLIIKRLIKEIGEPRNYGLTEEEKAEEERRVAEEALAKEAAAKAAHERKEAKERAEKIARWEEWNKRLEEVKKEERELLQAQSAPLRNYLMTYVMPTLMQGLSECCKVRPEDPVDFLAEYLFRNNPATQ</sequence>
<dbReference type="InterPro" id="IPR027417">
    <property type="entry name" value="P-loop_NTPase"/>
</dbReference>
<dbReference type="Proteomes" id="UP000664940">
    <property type="component" value="Unassembled WGS sequence"/>
</dbReference>
<keyword evidence="3" id="KW-0808">Transferase</keyword>